<evidence type="ECO:0000313" key="3">
    <source>
        <dbReference type="Proteomes" id="UP000652761"/>
    </source>
</evidence>
<evidence type="ECO:0000313" key="2">
    <source>
        <dbReference type="EMBL" id="MQL89951.1"/>
    </source>
</evidence>
<dbReference type="AlphaFoldDB" id="A0A843V1L6"/>
<keyword evidence="3" id="KW-1185">Reference proteome</keyword>
<name>A0A843V1L6_COLES</name>
<feature type="region of interest" description="Disordered" evidence="1">
    <location>
        <begin position="111"/>
        <end position="130"/>
    </location>
</feature>
<protein>
    <submittedName>
        <fullName evidence="2">Uncharacterized protein</fullName>
    </submittedName>
</protein>
<sequence>MGTWPAVRSSWSGQIATVDSVTMMSRWGTCHIQQTWACCGALSRCILIPSGTRAAFRILVATSRAIALEGLSTRQVVTVSWDPRSSCACVRGGCSGRRDLLESSTLVAVGENDEASQQLPPRRTEETGSQ</sequence>
<accession>A0A843V1L6</accession>
<dbReference type="EMBL" id="NMUH01001192">
    <property type="protein sequence ID" value="MQL89951.1"/>
    <property type="molecule type" value="Genomic_DNA"/>
</dbReference>
<gene>
    <name evidence="2" type="ORF">Taro_022529</name>
</gene>
<organism evidence="2 3">
    <name type="scientific">Colocasia esculenta</name>
    <name type="common">Wild taro</name>
    <name type="synonym">Arum esculentum</name>
    <dbReference type="NCBI Taxonomy" id="4460"/>
    <lineage>
        <taxon>Eukaryota</taxon>
        <taxon>Viridiplantae</taxon>
        <taxon>Streptophyta</taxon>
        <taxon>Embryophyta</taxon>
        <taxon>Tracheophyta</taxon>
        <taxon>Spermatophyta</taxon>
        <taxon>Magnoliopsida</taxon>
        <taxon>Liliopsida</taxon>
        <taxon>Araceae</taxon>
        <taxon>Aroideae</taxon>
        <taxon>Colocasieae</taxon>
        <taxon>Colocasia</taxon>
    </lineage>
</organism>
<comment type="caution">
    <text evidence="2">The sequence shown here is derived from an EMBL/GenBank/DDBJ whole genome shotgun (WGS) entry which is preliminary data.</text>
</comment>
<evidence type="ECO:0000256" key="1">
    <source>
        <dbReference type="SAM" id="MobiDB-lite"/>
    </source>
</evidence>
<proteinExistence type="predicted"/>
<reference evidence="2" key="1">
    <citation type="submission" date="2017-07" db="EMBL/GenBank/DDBJ databases">
        <title>Taro Niue Genome Assembly and Annotation.</title>
        <authorList>
            <person name="Atibalentja N."/>
            <person name="Keating K."/>
            <person name="Fields C.J."/>
        </authorList>
    </citation>
    <scope>NUCLEOTIDE SEQUENCE</scope>
    <source>
        <strain evidence="2">Niue_2</strain>
        <tissue evidence="2">Leaf</tissue>
    </source>
</reference>
<dbReference type="Proteomes" id="UP000652761">
    <property type="component" value="Unassembled WGS sequence"/>
</dbReference>